<dbReference type="RefSeq" id="WP_165270568.1">
    <property type="nucleotide sequence ID" value="NZ_JAALLS010000022.1"/>
</dbReference>
<protein>
    <submittedName>
        <fullName evidence="3">Uncharacterized protein</fullName>
    </submittedName>
</protein>
<feature type="transmembrane region" description="Helical" evidence="2">
    <location>
        <begin position="162"/>
        <end position="182"/>
    </location>
</feature>
<dbReference type="AlphaFoldDB" id="A0A6M1T2C6"/>
<dbReference type="EMBL" id="JAALLS010000022">
    <property type="protein sequence ID" value="NGP89626.1"/>
    <property type="molecule type" value="Genomic_DNA"/>
</dbReference>
<dbReference type="Proteomes" id="UP000479132">
    <property type="component" value="Unassembled WGS sequence"/>
</dbReference>
<feature type="transmembrane region" description="Helical" evidence="2">
    <location>
        <begin position="194"/>
        <end position="212"/>
    </location>
</feature>
<feature type="transmembrane region" description="Helical" evidence="2">
    <location>
        <begin position="123"/>
        <end position="150"/>
    </location>
</feature>
<feature type="transmembrane region" description="Helical" evidence="2">
    <location>
        <begin position="50"/>
        <end position="69"/>
    </location>
</feature>
<reference evidence="3 4" key="1">
    <citation type="submission" date="2020-02" db="EMBL/GenBank/DDBJ databases">
        <title>Aliifodinibius halophilus 2W32, complete genome.</title>
        <authorList>
            <person name="Li Y."/>
            <person name="Wu S."/>
        </authorList>
    </citation>
    <scope>NUCLEOTIDE SEQUENCE [LARGE SCALE GENOMIC DNA]</scope>
    <source>
        <strain evidence="3 4">2W32</strain>
    </source>
</reference>
<keyword evidence="2" id="KW-0812">Transmembrane</keyword>
<keyword evidence="2" id="KW-0472">Membrane</keyword>
<keyword evidence="2" id="KW-1133">Transmembrane helix</keyword>
<gene>
    <name evidence="3" type="ORF">G3569_14805</name>
</gene>
<keyword evidence="4" id="KW-1185">Reference proteome</keyword>
<accession>A0A6M1T2C6</accession>
<proteinExistence type="predicted"/>
<feature type="region of interest" description="Disordered" evidence="1">
    <location>
        <begin position="1"/>
        <end position="23"/>
    </location>
</feature>
<evidence type="ECO:0000313" key="4">
    <source>
        <dbReference type="Proteomes" id="UP000479132"/>
    </source>
</evidence>
<name>A0A6M1T2C6_9BACT</name>
<evidence type="ECO:0000256" key="1">
    <source>
        <dbReference type="SAM" id="MobiDB-lite"/>
    </source>
</evidence>
<sequence>MESAKSQIEKNSKRASNSKPPNKTQVMLTTTKELYKVNKKLSKSIRQNPWLYFFVIGIFCVAVISMISVTLFKDYTDRDSFIVVAYFVAVFDIIAIIARITNRAFIEPYQLAIFPISKWKKTLFHFAILLLDYKSLIYLSSMVCFVVLFVQQSLYTGAFLSVIVWFLLLSIILAWTALFYSLFGKYLDKMGNNIQYIAVFFIVVLTGMEEFIDDFMVKIPVLKQAGATLYGLWTESPQLVWENFPILLGSLGLPLILLLVISRLG</sequence>
<comment type="caution">
    <text evidence="3">The sequence shown here is derived from an EMBL/GenBank/DDBJ whole genome shotgun (WGS) entry which is preliminary data.</text>
</comment>
<feature type="transmembrane region" description="Helical" evidence="2">
    <location>
        <begin position="81"/>
        <end position="102"/>
    </location>
</feature>
<organism evidence="3 4">
    <name type="scientific">Fodinibius halophilus</name>
    <dbReference type="NCBI Taxonomy" id="1736908"/>
    <lineage>
        <taxon>Bacteria</taxon>
        <taxon>Pseudomonadati</taxon>
        <taxon>Balneolota</taxon>
        <taxon>Balneolia</taxon>
        <taxon>Balneolales</taxon>
        <taxon>Balneolaceae</taxon>
        <taxon>Fodinibius</taxon>
    </lineage>
</organism>
<feature type="transmembrane region" description="Helical" evidence="2">
    <location>
        <begin position="244"/>
        <end position="261"/>
    </location>
</feature>
<evidence type="ECO:0000313" key="3">
    <source>
        <dbReference type="EMBL" id="NGP89626.1"/>
    </source>
</evidence>
<feature type="compositionally biased region" description="Polar residues" evidence="1">
    <location>
        <begin position="14"/>
        <end position="23"/>
    </location>
</feature>
<evidence type="ECO:0000256" key="2">
    <source>
        <dbReference type="SAM" id="Phobius"/>
    </source>
</evidence>